<evidence type="ECO:0000313" key="2">
    <source>
        <dbReference type="Proteomes" id="UP000315353"/>
    </source>
</evidence>
<dbReference type="InterPro" id="IPR021408">
    <property type="entry name" value="DUF3046"/>
</dbReference>
<dbReference type="AlphaFoldDB" id="A0AB73B4N9"/>
<gene>
    <name evidence="1" type="ORF">CFL01nite_03600</name>
</gene>
<evidence type="ECO:0000313" key="1">
    <source>
        <dbReference type="EMBL" id="GEB96865.1"/>
    </source>
</evidence>
<comment type="caution">
    <text evidence="1">The sequence shown here is derived from an EMBL/GenBank/DDBJ whole genome shotgun (WGS) entry which is preliminary data.</text>
</comment>
<sequence length="74" mass="8401">MTVMRLTEYHQLVVDEFGDAKGKWISHSHVLAKLGDTPDALIERGIDPGRVWDGLCEDFQIPPERRLGLDRPDS</sequence>
<dbReference type="Pfam" id="PF11248">
    <property type="entry name" value="DUF3046"/>
    <property type="match status" value="1"/>
</dbReference>
<accession>A0AB73B4N9</accession>
<dbReference type="EMBL" id="BJNB01000003">
    <property type="protein sequence ID" value="GEB96865.1"/>
    <property type="molecule type" value="Genomic_DNA"/>
</dbReference>
<reference evidence="1 2" key="1">
    <citation type="submission" date="2019-06" db="EMBL/GenBank/DDBJ databases">
        <title>Whole genome shotgun sequence of Corynebacterium flavescens NBRC 14136.</title>
        <authorList>
            <person name="Hosoyama A."/>
            <person name="Uohara A."/>
            <person name="Ohji S."/>
            <person name="Ichikawa N."/>
        </authorList>
    </citation>
    <scope>NUCLEOTIDE SEQUENCE [LARGE SCALE GENOMIC DNA]</scope>
    <source>
        <strain evidence="1 2">NBRC 14136</strain>
    </source>
</reference>
<protein>
    <recommendedName>
        <fullName evidence="3">DUF3046 domain-containing protein</fullName>
    </recommendedName>
</protein>
<dbReference type="Proteomes" id="UP000315353">
    <property type="component" value="Unassembled WGS sequence"/>
</dbReference>
<evidence type="ECO:0008006" key="3">
    <source>
        <dbReference type="Google" id="ProtNLM"/>
    </source>
</evidence>
<name>A0AB73B4N9_CORFL</name>
<organism evidence="1 2">
    <name type="scientific">Corynebacterium flavescens</name>
    <dbReference type="NCBI Taxonomy" id="28028"/>
    <lineage>
        <taxon>Bacteria</taxon>
        <taxon>Bacillati</taxon>
        <taxon>Actinomycetota</taxon>
        <taxon>Actinomycetes</taxon>
        <taxon>Mycobacteriales</taxon>
        <taxon>Corynebacteriaceae</taxon>
        <taxon>Corynebacterium</taxon>
    </lineage>
</organism>
<proteinExistence type="predicted"/>